<keyword evidence="7" id="KW-1185">Reference proteome</keyword>
<evidence type="ECO:0000313" key="6">
    <source>
        <dbReference type="EMBL" id="GFO48582.1"/>
    </source>
</evidence>
<dbReference type="InterPro" id="IPR038765">
    <property type="entry name" value="Papain-like_cys_pep_sf"/>
</dbReference>
<gene>
    <name evidence="6" type="ORF">PoB_007508700</name>
</gene>
<evidence type="ECO:0000256" key="2">
    <source>
        <dbReference type="ARBA" id="ARBA00022679"/>
    </source>
</evidence>
<keyword evidence="3" id="KW-0378">Hydrolase</keyword>
<dbReference type="Gene3D" id="3.90.1720.10">
    <property type="entry name" value="endopeptidase domain like (from Nostoc punctiforme)"/>
    <property type="match status" value="1"/>
</dbReference>
<dbReference type="GO" id="GO:0008970">
    <property type="term" value="F:phospholipase A1 activity"/>
    <property type="evidence" value="ECO:0007669"/>
    <property type="project" value="TreeGrafter"/>
</dbReference>
<keyword evidence="4" id="KW-0443">Lipid metabolism</keyword>
<protein>
    <submittedName>
        <fullName evidence="6">Hras-like suppressor 3</fullName>
    </submittedName>
</protein>
<dbReference type="GO" id="GO:0070292">
    <property type="term" value="P:N-acylphosphatidylethanolamine metabolic process"/>
    <property type="evidence" value="ECO:0007669"/>
    <property type="project" value="TreeGrafter"/>
</dbReference>
<dbReference type="EMBL" id="BLXT01008438">
    <property type="protein sequence ID" value="GFO48582.1"/>
    <property type="molecule type" value="Genomic_DNA"/>
</dbReference>
<dbReference type="AlphaFoldDB" id="A0AAV4DWB3"/>
<evidence type="ECO:0000313" key="7">
    <source>
        <dbReference type="Proteomes" id="UP000735302"/>
    </source>
</evidence>
<feature type="domain" description="LRAT" evidence="5">
    <location>
        <begin position="22"/>
        <end position="140"/>
    </location>
</feature>
<dbReference type="SUPFAM" id="SSF54001">
    <property type="entry name" value="Cysteine proteinases"/>
    <property type="match status" value="1"/>
</dbReference>
<comment type="similarity">
    <text evidence="1">Belongs to the H-rev107 family.</text>
</comment>
<evidence type="ECO:0000259" key="5">
    <source>
        <dbReference type="PROSITE" id="PS51934"/>
    </source>
</evidence>
<evidence type="ECO:0000256" key="4">
    <source>
        <dbReference type="ARBA" id="ARBA00023098"/>
    </source>
</evidence>
<dbReference type="GO" id="GO:0005737">
    <property type="term" value="C:cytoplasm"/>
    <property type="evidence" value="ECO:0007669"/>
    <property type="project" value="TreeGrafter"/>
</dbReference>
<dbReference type="InterPro" id="IPR007053">
    <property type="entry name" value="LRAT_dom"/>
</dbReference>
<dbReference type="PANTHER" id="PTHR13943:SF77">
    <property type="entry name" value="LRAT DOMAIN-CONTAINING PROTEIN"/>
    <property type="match status" value="1"/>
</dbReference>
<sequence>MQRAPNKGHNQRVLSELEPGDLIEFPRGLYSHWAVYVGNEKVVHLTGVDNGGSSSSKYVFSICGVKFDKAAVRIDNFWDVVADCRAEKNNKGDEKHKPLSRSEIIDRAKSRLGEVGYNVIFSNCEHFARWCRYGISKSEQVDDLIVGAERSLNRW</sequence>
<evidence type="ECO:0000256" key="1">
    <source>
        <dbReference type="ARBA" id="ARBA00007824"/>
    </source>
</evidence>
<organism evidence="6 7">
    <name type="scientific">Plakobranchus ocellatus</name>
    <dbReference type="NCBI Taxonomy" id="259542"/>
    <lineage>
        <taxon>Eukaryota</taxon>
        <taxon>Metazoa</taxon>
        <taxon>Spiralia</taxon>
        <taxon>Lophotrochozoa</taxon>
        <taxon>Mollusca</taxon>
        <taxon>Gastropoda</taxon>
        <taxon>Heterobranchia</taxon>
        <taxon>Euthyneura</taxon>
        <taxon>Panpulmonata</taxon>
        <taxon>Sacoglossa</taxon>
        <taxon>Placobranchoidea</taxon>
        <taxon>Plakobranchidae</taxon>
        <taxon>Plakobranchus</taxon>
    </lineage>
</organism>
<dbReference type="PROSITE" id="PS51934">
    <property type="entry name" value="LRAT"/>
    <property type="match status" value="1"/>
</dbReference>
<evidence type="ECO:0000256" key="3">
    <source>
        <dbReference type="ARBA" id="ARBA00022801"/>
    </source>
</evidence>
<proteinExistence type="inferred from homology"/>
<dbReference type="InterPro" id="IPR051496">
    <property type="entry name" value="H-rev107_PLA/AT"/>
</dbReference>
<comment type="caution">
    <text evidence="6">The sequence shown here is derived from an EMBL/GenBank/DDBJ whole genome shotgun (WGS) entry which is preliminary data.</text>
</comment>
<dbReference type="GO" id="GO:0016410">
    <property type="term" value="F:N-acyltransferase activity"/>
    <property type="evidence" value="ECO:0007669"/>
    <property type="project" value="TreeGrafter"/>
</dbReference>
<accession>A0AAV4DWB3</accession>
<reference evidence="6 7" key="1">
    <citation type="journal article" date="2021" name="Elife">
        <title>Chloroplast acquisition without the gene transfer in kleptoplastic sea slugs, Plakobranchus ocellatus.</title>
        <authorList>
            <person name="Maeda T."/>
            <person name="Takahashi S."/>
            <person name="Yoshida T."/>
            <person name="Shimamura S."/>
            <person name="Takaki Y."/>
            <person name="Nagai Y."/>
            <person name="Toyoda A."/>
            <person name="Suzuki Y."/>
            <person name="Arimoto A."/>
            <person name="Ishii H."/>
            <person name="Satoh N."/>
            <person name="Nishiyama T."/>
            <person name="Hasebe M."/>
            <person name="Maruyama T."/>
            <person name="Minagawa J."/>
            <person name="Obokata J."/>
            <person name="Shigenobu S."/>
        </authorList>
    </citation>
    <scope>NUCLEOTIDE SEQUENCE [LARGE SCALE GENOMIC DNA]</scope>
</reference>
<dbReference type="Proteomes" id="UP000735302">
    <property type="component" value="Unassembled WGS sequence"/>
</dbReference>
<keyword evidence="2" id="KW-0808">Transferase</keyword>
<dbReference type="PANTHER" id="PTHR13943">
    <property type="entry name" value="HRAS-LIKE SUPPRESSOR - RELATED"/>
    <property type="match status" value="1"/>
</dbReference>
<dbReference type="GO" id="GO:0004623">
    <property type="term" value="F:phospholipase A2 activity"/>
    <property type="evidence" value="ECO:0007669"/>
    <property type="project" value="TreeGrafter"/>
</dbReference>
<dbReference type="Pfam" id="PF04970">
    <property type="entry name" value="LRAT"/>
    <property type="match status" value="1"/>
</dbReference>
<name>A0AAV4DWB3_9GAST</name>